<dbReference type="PANTHER" id="PTHR42831:SF1">
    <property type="entry name" value="FE-S PROTEIN MATURATION AUXILIARY FACTOR YITW"/>
    <property type="match status" value="1"/>
</dbReference>
<comment type="caution">
    <text evidence="2">The sequence shown here is derived from an EMBL/GenBank/DDBJ whole genome shotgun (WGS) entry which is preliminary data.</text>
</comment>
<dbReference type="InterPro" id="IPR052339">
    <property type="entry name" value="Fe-S_Maturation_MIP18"/>
</dbReference>
<evidence type="ECO:0000259" key="1">
    <source>
        <dbReference type="Pfam" id="PF01883"/>
    </source>
</evidence>
<dbReference type="InterPro" id="IPR002744">
    <property type="entry name" value="MIP18-like"/>
</dbReference>
<dbReference type="PANTHER" id="PTHR42831">
    <property type="entry name" value="FE-S PROTEIN MATURATION AUXILIARY FACTOR YITW"/>
    <property type="match status" value="1"/>
</dbReference>
<dbReference type="Gene3D" id="3.30.300.130">
    <property type="entry name" value="Fe-S cluster assembly (FSCA)"/>
    <property type="match status" value="1"/>
</dbReference>
<name>A0ABV0GF49_9BURK</name>
<dbReference type="EMBL" id="JBDPZC010000005">
    <property type="protein sequence ID" value="MEO3713691.1"/>
    <property type="molecule type" value="Genomic_DNA"/>
</dbReference>
<gene>
    <name evidence="2" type="ORF">ABDJ40_13075</name>
</gene>
<evidence type="ECO:0000313" key="3">
    <source>
        <dbReference type="Proteomes" id="UP001462640"/>
    </source>
</evidence>
<proteinExistence type="predicted"/>
<dbReference type="SUPFAM" id="SSF117916">
    <property type="entry name" value="Fe-S cluster assembly (FSCA) domain-like"/>
    <property type="match status" value="1"/>
</dbReference>
<feature type="domain" description="MIP18 family-like" evidence="1">
    <location>
        <begin position="19"/>
        <end position="90"/>
    </location>
</feature>
<protein>
    <submittedName>
        <fullName evidence="2">Metal-sulfur cluster assembly factor</fullName>
    </submittedName>
</protein>
<dbReference type="InterPro" id="IPR034904">
    <property type="entry name" value="FSCA_dom_sf"/>
</dbReference>
<keyword evidence="3" id="KW-1185">Reference proteome</keyword>
<reference evidence="2 3" key="1">
    <citation type="submission" date="2024-05" db="EMBL/GenBank/DDBJ databases">
        <title>Roseateles sp. 2.12 16S ribosomal RNA gene Genome sequencing and assembly.</title>
        <authorList>
            <person name="Woo H."/>
        </authorList>
    </citation>
    <scope>NUCLEOTIDE SEQUENCE [LARGE SCALE GENOMIC DNA]</scope>
    <source>
        <strain evidence="2 3">2.12</strain>
    </source>
</reference>
<dbReference type="Proteomes" id="UP001462640">
    <property type="component" value="Unassembled WGS sequence"/>
</dbReference>
<dbReference type="RefSeq" id="WP_347610319.1">
    <property type="nucleotide sequence ID" value="NZ_JBDPZC010000005.1"/>
</dbReference>
<organism evidence="2 3">
    <name type="scientific">Roseateles flavus</name>
    <dbReference type="NCBI Taxonomy" id="3149041"/>
    <lineage>
        <taxon>Bacteria</taxon>
        <taxon>Pseudomonadati</taxon>
        <taxon>Pseudomonadota</taxon>
        <taxon>Betaproteobacteria</taxon>
        <taxon>Burkholderiales</taxon>
        <taxon>Sphaerotilaceae</taxon>
        <taxon>Roseateles</taxon>
    </lineage>
</organism>
<dbReference type="Pfam" id="PF01883">
    <property type="entry name" value="FeS_assembly_P"/>
    <property type="match status" value="1"/>
</dbReference>
<evidence type="ECO:0000313" key="2">
    <source>
        <dbReference type="EMBL" id="MEO3713691.1"/>
    </source>
</evidence>
<accession>A0ABV0GF49</accession>
<sequence>MDDARPDPAISSSADPERERLMAVLRRVADPEIGESIVDLGLVDSLVVGPAGVTLTLIPTSATCPMADVLIEDAETALRQACPADWAVAVEMDWDATWTPQRMSTALRLRLGWA</sequence>